<keyword evidence="3" id="KW-1185">Reference proteome</keyword>
<evidence type="ECO:0000256" key="1">
    <source>
        <dbReference type="SAM" id="MobiDB-lite"/>
    </source>
</evidence>
<dbReference type="EMBL" id="CP029360">
    <property type="protein sequence ID" value="AWK90357.1"/>
    <property type="molecule type" value="Genomic_DNA"/>
</dbReference>
<gene>
    <name evidence="2" type="ORF">DEW08_30555</name>
</gene>
<dbReference type="KEGG" id="azz:DEW08_30555"/>
<feature type="compositionally biased region" description="Basic and acidic residues" evidence="1">
    <location>
        <begin position="438"/>
        <end position="447"/>
    </location>
</feature>
<organism evidence="2 3">
    <name type="scientific">Azospirillum thermophilum</name>
    <dbReference type="NCBI Taxonomy" id="2202148"/>
    <lineage>
        <taxon>Bacteria</taxon>
        <taxon>Pseudomonadati</taxon>
        <taxon>Pseudomonadota</taxon>
        <taxon>Alphaproteobacteria</taxon>
        <taxon>Rhodospirillales</taxon>
        <taxon>Azospirillaceae</taxon>
        <taxon>Azospirillum</taxon>
    </lineage>
</organism>
<reference evidence="3" key="1">
    <citation type="submission" date="2018-05" db="EMBL/GenBank/DDBJ databases">
        <title>Azospirillum thermophila sp. nov., a novel isolated from hot spring.</title>
        <authorList>
            <person name="Zhao Z."/>
        </authorList>
    </citation>
    <scope>NUCLEOTIDE SEQUENCE [LARGE SCALE GENOMIC DNA]</scope>
    <source>
        <strain evidence="3">CFH 70021</strain>
        <plasmid evidence="3">unnamed5</plasmid>
    </source>
</reference>
<geneLocation type="plasmid" evidence="2 3">
    <name>unnamed5</name>
</geneLocation>
<dbReference type="Pfam" id="PF04860">
    <property type="entry name" value="Phage_portal"/>
    <property type="match status" value="1"/>
</dbReference>
<evidence type="ECO:0000313" key="3">
    <source>
        <dbReference type="Proteomes" id="UP000245629"/>
    </source>
</evidence>
<dbReference type="AlphaFoldDB" id="A0A2S2D1P4"/>
<dbReference type="RefSeq" id="WP_109334593.1">
    <property type="nucleotide sequence ID" value="NZ_CP029360.1"/>
</dbReference>
<dbReference type="OrthoDB" id="7592047at2"/>
<dbReference type="NCBIfam" id="TIGR01537">
    <property type="entry name" value="portal_HK97"/>
    <property type="match status" value="1"/>
</dbReference>
<feature type="region of interest" description="Disordered" evidence="1">
    <location>
        <begin position="409"/>
        <end position="472"/>
    </location>
</feature>
<dbReference type="InterPro" id="IPR006944">
    <property type="entry name" value="Phage/GTA_portal"/>
</dbReference>
<name>A0A2S2D1P4_9PROT</name>
<accession>A0A2S2D1P4</accession>
<evidence type="ECO:0000313" key="2">
    <source>
        <dbReference type="EMBL" id="AWK90357.1"/>
    </source>
</evidence>
<keyword evidence="2" id="KW-0614">Plasmid</keyword>
<sequence length="648" mass="70555">MRGLFGSIAGVAKSADGAAASGAAGSGGWRELINTRSAVGIAVNQANAMKVSTVFACVNIPAEDVARATPRLYRKLPDRTLDDGRLMPGGRVEITDHPIAERFRRPNDYQDWYQFCGMVERCLGLKSNAYIVNITDGRGNPAAWVPMNPDRVTILEATDGSVFYSFAPSGNVERSLFARLFGRTGSLRVPAENVLHLQDVGFSLLYGSPRIGFAADAIGLSLAQEQQAAAWMRNGARPAVVLVTEQELSEPAARRIKAEWEELNAGVAKSGGTAVLEQGLKPETLSLSSTDLEFLASRNFQVEDICRFFRMPPHKVAKLERATNGNVAAQDSDYLDNTLSPRFTRWEKRLDFHFRLWEQQLEVDFDLSDLFRADPGTRMQTARQGVAGGILTQNEARWVFDRSLPPVPGGDTLLAPTNMAATGSHASGSAPDGAGRPPDSERMDKSAGEVAQRPFDLVTKGHEDQPRDKNGRWAKVAGISGTRLAAWFEAMGARLQGAVGSGKKARFRHFVRRVGTVRPDIERALAAEGITLQRRGVTIGSEEVASMTRPAKGTKNVSPATFSALKEILKTAPAYLDVRTGNLIYAVRQPGGTSFARITVALNYNIRVPKTSKRSRTEIVTNAVWSASSVEERVLSDLNSYLPLKKAR</sequence>
<proteinExistence type="predicted"/>
<dbReference type="Proteomes" id="UP000245629">
    <property type="component" value="Plasmid unnamed5"/>
</dbReference>
<feature type="compositionally biased region" description="Basic and acidic residues" evidence="1">
    <location>
        <begin position="459"/>
        <end position="471"/>
    </location>
</feature>
<dbReference type="InterPro" id="IPR006427">
    <property type="entry name" value="Portal_HK97"/>
</dbReference>
<protein>
    <submittedName>
        <fullName evidence="2">Phage portal protein</fullName>
    </submittedName>
</protein>